<dbReference type="EMBL" id="ABEU02000022">
    <property type="protein sequence ID" value="PNR30423.1"/>
    <property type="molecule type" value="Genomic_DNA"/>
</dbReference>
<dbReference type="Gramene" id="Pp3c22_5280V3.3">
    <property type="protein sequence ID" value="Pp3c22_5280V3.3"/>
    <property type="gene ID" value="Pp3c22_5280"/>
</dbReference>
<dbReference type="EnsemblPlants" id="Pp3c22_5280V3.1">
    <property type="protein sequence ID" value="Pp3c22_5280V3.1"/>
    <property type="gene ID" value="Pp3c22_5280"/>
</dbReference>
<dbReference type="PaxDb" id="3218-PP1S12_415V6.1"/>
<name>A0A2K1IMD1_PHYPA</name>
<feature type="compositionally biased region" description="Low complexity" evidence="2">
    <location>
        <begin position="41"/>
        <end position="52"/>
    </location>
</feature>
<evidence type="ECO:0000313" key="4">
    <source>
        <dbReference type="EMBL" id="PNR30423.1"/>
    </source>
</evidence>
<dbReference type="GeneID" id="112274821"/>
<dbReference type="EnsemblPlants" id="Pp3c22_5280V3.2">
    <property type="protein sequence ID" value="Pp3c22_5280V3.2"/>
    <property type="gene ID" value="Pp3c22_5280"/>
</dbReference>
<dbReference type="CDD" id="cd13222">
    <property type="entry name" value="PH-GRAM_GEM"/>
    <property type="match status" value="1"/>
</dbReference>
<evidence type="ECO:0000256" key="1">
    <source>
        <dbReference type="ARBA" id="ARBA00009414"/>
    </source>
</evidence>
<proteinExistence type="inferred from homology"/>
<comment type="similarity">
    <text evidence="1">Belongs to the GEM family.</text>
</comment>
<dbReference type="Gramene" id="Pp3c22_5280V3.1">
    <property type="protein sequence ID" value="Pp3c22_5280V3.1"/>
    <property type="gene ID" value="Pp3c22_5280"/>
</dbReference>
<dbReference type="InterPro" id="IPR037848">
    <property type="entry name" value="GEM-like"/>
</dbReference>
<gene>
    <name evidence="5" type="primary">LOC112274821</name>
    <name evidence="4" type="ORF">PHYPA_026739</name>
</gene>
<evidence type="ECO:0000259" key="3">
    <source>
        <dbReference type="SMART" id="SM00568"/>
    </source>
</evidence>
<dbReference type="Pfam" id="PF02893">
    <property type="entry name" value="GRAM"/>
    <property type="match status" value="1"/>
</dbReference>
<dbReference type="Proteomes" id="UP000006727">
    <property type="component" value="Chromosome 22"/>
</dbReference>
<dbReference type="Gene3D" id="2.30.29.30">
    <property type="entry name" value="Pleckstrin-homology domain (PH domain)/Phosphotyrosine-binding domain (PTB)"/>
    <property type="match status" value="1"/>
</dbReference>
<dbReference type="EnsemblPlants" id="Pp3c22_5280V3.3">
    <property type="protein sequence ID" value="Pp3c22_5280V3.3"/>
    <property type="gene ID" value="Pp3c22_5280"/>
</dbReference>
<dbReference type="RefSeq" id="XP_024360363.1">
    <property type="nucleotide sequence ID" value="XM_024504595.2"/>
</dbReference>
<feature type="compositionally biased region" description="Low complexity" evidence="2">
    <location>
        <begin position="163"/>
        <end position="175"/>
    </location>
</feature>
<feature type="region of interest" description="Disordered" evidence="2">
    <location>
        <begin position="1"/>
        <end position="175"/>
    </location>
</feature>
<keyword evidence="6" id="KW-1185">Reference proteome</keyword>
<dbReference type="OMA" id="MNTIMEN"/>
<feature type="compositionally biased region" description="Pro residues" evidence="2">
    <location>
        <begin position="424"/>
        <end position="433"/>
    </location>
</feature>
<dbReference type="AlphaFoldDB" id="A0A2K1IMD1"/>
<dbReference type="PANTHER" id="PTHR31969">
    <property type="entry name" value="GEM-LIKE PROTEIN 2"/>
    <property type="match status" value="1"/>
</dbReference>
<dbReference type="InterPro" id="IPR011993">
    <property type="entry name" value="PH-like_dom_sf"/>
</dbReference>
<sequence length="433" mass="45352">MDHGYPANQGPTPAHNDIHTQDDEPLFTSPPEDRSASVRRPPQQQASSTPSSFGAPPMGEPSEPDAHPDNKTAATQTTGVASVPQAPVHTSDPAPRGPAPGGLGGLGRQPSGSFDKATLGGGGGGLRRQPSGAYDPSTAAKTDKGFLGGHKHQTTPAPPPAQPAAAGPTPVGAAPGSPYVKTEEVPATGTSPMNTIMENFNKYYSKAEIIAGNVWSHMKTGPSVTDAARGKVSQGIKLVTEGGFEGIYKQTFGMDEGEQLRKTYACYLSTSTGPVAGTLYVSNLKFSFCSDRPLSYAPTPGQQAWSYYKMVVPLAKVKEVIPSFNESKPAEKYIQVATQDGHDFWFMGFVNYDKGVRNMQLALQHIGEIDPNGGLKAPWAGMTSNLPGLKKPAAAQQPTGAHNPTYGGPAPNHPINPTTGGDAPYPPTTNPTM</sequence>
<evidence type="ECO:0000313" key="6">
    <source>
        <dbReference type="Proteomes" id="UP000006727"/>
    </source>
</evidence>
<reference evidence="4 6" key="1">
    <citation type="journal article" date="2008" name="Science">
        <title>The Physcomitrella genome reveals evolutionary insights into the conquest of land by plants.</title>
        <authorList>
            <person name="Rensing S."/>
            <person name="Lang D."/>
            <person name="Zimmer A."/>
            <person name="Terry A."/>
            <person name="Salamov A."/>
            <person name="Shapiro H."/>
            <person name="Nishiyama T."/>
            <person name="Perroud P.-F."/>
            <person name="Lindquist E."/>
            <person name="Kamisugi Y."/>
            <person name="Tanahashi T."/>
            <person name="Sakakibara K."/>
            <person name="Fujita T."/>
            <person name="Oishi K."/>
            <person name="Shin-I T."/>
            <person name="Kuroki Y."/>
            <person name="Toyoda A."/>
            <person name="Suzuki Y."/>
            <person name="Hashimoto A."/>
            <person name="Yamaguchi K."/>
            <person name="Sugano A."/>
            <person name="Kohara Y."/>
            <person name="Fujiyama A."/>
            <person name="Anterola A."/>
            <person name="Aoki S."/>
            <person name="Ashton N."/>
            <person name="Barbazuk W.B."/>
            <person name="Barker E."/>
            <person name="Bennetzen J."/>
            <person name="Bezanilla M."/>
            <person name="Blankenship R."/>
            <person name="Cho S.H."/>
            <person name="Dutcher S."/>
            <person name="Estelle M."/>
            <person name="Fawcett J.A."/>
            <person name="Gundlach H."/>
            <person name="Hanada K."/>
            <person name="Heyl A."/>
            <person name="Hicks K.A."/>
            <person name="Hugh J."/>
            <person name="Lohr M."/>
            <person name="Mayer K."/>
            <person name="Melkozernov A."/>
            <person name="Murata T."/>
            <person name="Nelson D."/>
            <person name="Pils B."/>
            <person name="Prigge M."/>
            <person name="Reiss B."/>
            <person name="Renner T."/>
            <person name="Rombauts S."/>
            <person name="Rushton P."/>
            <person name="Sanderfoot A."/>
            <person name="Schween G."/>
            <person name="Shiu S.-H."/>
            <person name="Stueber K."/>
            <person name="Theodoulou F.L."/>
            <person name="Tu H."/>
            <person name="Van de Peer Y."/>
            <person name="Verrier P.J."/>
            <person name="Waters E."/>
            <person name="Wood A."/>
            <person name="Yang L."/>
            <person name="Cove D."/>
            <person name="Cuming A."/>
            <person name="Hasebe M."/>
            <person name="Lucas S."/>
            <person name="Mishler D.B."/>
            <person name="Reski R."/>
            <person name="Grigoriev I."/>
            <person name="Quatrano R.S."/>
            <person name="Boore J.L."/>
        </authorList>
    </citation>
    <scope>NUCLEOTIDE SEQUENCE [LARGE SCALE GENOMIC DNA]</scope>
    <source>
        <strain evidence="5 6">cv. Gransden 2004</strain>
    </source>
</reference>
<dbReference type="OrthoDB" id="732558at2759"/>
<accession>A0A2K1IMD1</accession>
<reference evidence="4 6" key="2">
    <citation type="journal article" date="2018" name="Plant J.">
        <title>The Physcomitrella patens chromosome-scale assembly reveals moss genome structure and evolution.</title>
        <authorList>
            <person name="Lang D."/>
            <person name="Ullrich K.K."/>
            <person name="Murat F."/>
            <person name="Fuchs J."/>
            <person name="Jenkins J."/>
            <person name="Haas F.B."/>
            <person name="Piednoel M."/>
            <person name="Gundlach H."/>
            <person name="Van Bel M."/>
            <person name="Meyberg R."/>
            <person name="Vives C."/>
            <person name="Morata J."/>
            <person name="Symeonidi A."/>
            <person name="Hiss M."/>
            <person name="Muchero W."/>
            <person name="Kamisugi Y."/>
            <person name="Saleh O."/>
            <person name="Blanc G."/>
            <person name="Decker E.L."/>
            <person name="van Gessel N."/>
            <person name="Grimwood J."/>
            <person name="Hayes R.D."/>
            <person name="Graham S.W."/>
            <person name="Gunter L.E."/>
            <person name="McDaniel S.F."/>
            <person name="Hoernstein S.N.W."/>
            <person name="Larsson A."/>
            <person name="Li F.W."/>
            <person name="Perroud P.F."/>
            <person name="Phillips J."/>
            <person name="Ranjan P."/>
            <person name="Rokshar D.S."/>
            <person name="Rothfels C.J."/>
            <person name="Schneider L."/>
            <person name="Shu S."/>
            <person name="Stevenson D.W."/>
            <person name="Thummler F."/>
            <person name="Tillich M."/>
            <person name="Villarreal Aguilar J.C."/>
            <person name="Widiez T."/>
            <person name="Wong G.K."/>
            <person name="Wymore A."/>
            <person name="Zhang Y."/>
            <person name="Zimmer A.D."/>
            <person name="Quatrano R.S."/>
            <person name="Mayer K.F.X."/>
            <person name="Goodstein D."/>
            <person name="Casacuberta J.M."/>
            <person name="Vandepoele K."/>
            <person name="Reski R."/>
            <person name="Cuming A.C."/>
            <person name="Tuskan G.A."/>
            <person name="Maumus F."/>
            <person name="Salse J."/>
            <person name="Schmutz J."/>
            <person name="Rensing S.A."/>
        </authorList>
    </citation>
    <scope>NUCLEOTIDE SEQUENCE [LARGE SCALE GENOMIC DNA]</scope>
    <source>
        <strain evidence="5 6">cv. Gransden 2004</strain>
    </source>
</reference>
<protein>
    <recommendedName>
        <fullName evidence="3">GRAM domain-containing protein</fullName>
    </recommendedName>
</protein>
<evidence type="ECO:0000256" key="2">
    <source>
        <dbReference type="SAM" id="MobiDB-lite"/>
    </source>
</evidence>
<feature type="domain" description="GRAM" evidence="3">
    <location>
        <begin position="246"/>
        <end position="324"/>
    </location>
</feature>
<reference evidence="5" key="3">
    <citation type="submission" date="2020-12" db="UniProtKB">
        <authorList>
            <consortium name="EnsemblPlants"/>
        </authorList>
    </citation>
    <scope>IDENTIFICATION</scope>
</reference>
<evidence type="ECO:0000313" key="5">
    <source>
        <dbReference type="EnsemblPlants" id="Pp3c22_5280V3.1"/>
    </source>
</evidence>
<dbReference type="Gramene" id="Pp3c22_5280V3.2">
    <property type="protein sequence ID" value="Pp3c22_5280V3.2"/>
    <property type="gene ID" value="Pp3c22_5280"/>
</dbReference>
<organism evidence="4">
    <name type="scientific">Physcomitrium patens</name>
    <name type="common">Spreading-leaved earth moss</name>
    <name type="synonym">Physcomitrella patens</name>
    <dbReference type="NCBI Taxonomy" id="3218"/>
    <lineage>
        <taxon>Eukaryota</taxon>
        <taxon>Viridiplantae</taxon>
        <taxon>Streptophyta</taxon>
        <taxon>Embryophyta</taxon>
        <taxon>Bryophyta</taxon>
        <taxon>Bryophytina</taxon>
        <taxon>Bryopsida</taxon>
        <taxon>Funariidae</taxon>
        <taxon>Funariales</taxon>
        <taxon>Funariaceae</taxon>
        <taxon>Physcomitrium</taxon>
    </lineage>
</organism>
<feature type="region of interest" description="Disordered" evidence="2">
    <location>
        <begin position="386"/>
        <end position="433"/>
    </location>
</feature>
<dbReference type="SMART" id="SM00568">
    <property type="entry name" value="GRAM"/>
    <property type="match status" value="1"/>
</dbReference>
<dbReference type="InterPro" id="IPR004182">
    <property type="entry name" value="GRAM"/>
</dbReference>